<evidence type="ECO:0000256" key="6">
    <source>
        <dbReference type="SAM" id="Phobius"/>
    </source>
</evidence>
<accession>A0A210QRL8</accession>
<dbReference type="STRING" id="6573.A0A210QRL8"/>
<evidence type="ECO:0000259" key="7">
    <source>
        <dbReference type="PROSITE" id="PS50104"/>
    </source>
</evidence>
<dbReference type="Proteomes" id="UP000242188">
    <property type="component" value="Unassembled WGS sequence"/>
</dbReference>
<name>A0A210QRL8_MIZYE</name>
<evidence type="ECO:0000256" key="2">
    <source>
        <dbReference type="ARBA" id="ARBA00022692"/>
    </source>
</evidence>
<dbReference type="SUPFAM" id="SSF52200">
    <property type="entry name" value="Toll/Interleukin receptor TIR domain"/>
    <property type="match status" value="1"/>
</dbReference>
<protein>
    <recommendedName>
        <fullName evidence="7">TIR domain-containing protein</fullName>
    </recommendedName>
</protein>
<dbReference type="GO" id="GO:0007165">
    <property type="term" value="P:signal transduction"/>
    <property type="evidence" value="ECO:0007669"/>
    <property type="project" value="InterPro"/>
</dbReference>
<comment type="caution">
    <text evidence="8">The sequence shown here is derived from an EMBL/GenBank/DDBJ whole genome shotgun (WGS) entry which is preliminary data.</text>
</comment>
<organism evidence="8 9">
    <name type="scientific">Mizuhopecten yessoensis</name>
    <name type="common">Japanese scallop</name>
    <name type="synonym">Patinopecten yessoensis</name>
    <dbReference type="NCBI Taxonomy" id="6573"/>
    <lineage>
        <taxon>Eukaryota</taxon>
        <taxon>Metazoa</taxon>
        <taxon>Spiralia</taxon>
        <taxon>Lophotrochozoa</taxon>
        <taxon>Mollusca</taxon>
        <taxon>Bivalvia</taxon>
        <taxon>Autobranchia</taxon>
        <taxon>Pteriomorphia</taxon>
        <taxon>Pectinida</taxon>
        <taxon>Pectinoidea</taxon>
        <taxon>Pectinidae</taxon>
        <taxon>Mizuhopecten</taxon>
    </lineage>
</organism>
<keyword evidence="9" id="KW-1185">Reference proteome</keyword>
<dbReference type="SMART" id="SM00255">
    <property type="entry name" value="TIR"/>
    <property type="match status" value="1"/>
</dbReference>
<comment type="subcellular location">
    <subcellularLocation>
        <location evidence="1">Membrane</location>
    </subcellularLocation>
</comment>
<reference evidence="8 9" key="1">
    <citation type="journal article" date="2017" name="Nat. Ecol. Evol.">
        <title>Scallop genome provides insights into evolution of bilaterian karyotype and development.</title>
        <authorList>
            <person name="Wang S."/>
            <person name="Zhang J."/>
            <person name="Jiao W."/>
            <person name="Li J."/>
            <person name="Xun X."/>
            <person name="Sun Y."/>
            <person name="Guo X."/>
            <person name="Huan P."/>
            <person name="Dong B."/>
            <person name="Zhang L."/>
            <person name="Hu X."/>
            <person name="Sun X."/>
            <person name="Wang J."/>
            <person name="Zhao C."/>
            <person name="Wang Y."/>
            <person name="Wang D."/>
            <person name="Huang X."/>
            <person name="Wang R."/>
            <person name="Lv J."/>
            <person name="Li Y."/>
            <person name="Zhang Z."/>
            <person name="Liu B."/>
            <person name="Lu W."/>
            <person name="Hui Y."/>
            <person name="Liang J."/>
            <person name="Zhou Z."/>
            <person name="Hou R."/>
            <person name="Li X."/>
            <person name="Liu Y."/>
            <person name="Li H."/>
            <person name="Ning X."/>
            <person name="Lin Y."/>
            <person name="Zhao L."/>
            <person name="Xing Q."/>
            <person name="Dou J."/>
            <person name="Li Y."/>
            <person name="Mao J."/>
            <person name="Guo H."/>
            <person name="Dou H."/>
            <person name="Li T."/>
            <person name="Mu C."/>
            <person name="Jiang W."/>
            <person name="Fu Q."/>
            <person name="Fu X."/>
            <person name="Miao Y."/>
            <person name="Liu J."/>
            <person name="Yu Q."/>
            <person name="Li R."/>
            <person name="Liao H."/>
            <person name="Li X."/>
            <person name="Kong Y."/>
            <person name="Jiang Z."/>
            <person name="Chourrout D."/>
            <person name="Li R."/>
            <person name="Bao Z."/>
        </authorList>
    </citation>
    <scope>NUCLEOTIDE SEQUENCE [LARGE SCALE GENOMIC DNA]</scope>
    <source>
        <strain evidence="8 9">PY_sf001</strain>
    </source>
</reference>
<dbReference type="PROSITE" id="PS50104">
    <property type="entry name" value="TIR"/>
    <property type="match status" value="1"/>
</dbReference>
<feature type="domain" description="TIR" evidence="7">
    <location>
        <begin position="48"/>
        <end position="181"/>
    </location>
</feature>
<dbReference type="AlphaFoldDB" id="A0A210QRL8"/>
<evidence type="ECO:0000313" key="8">
    <source>
        <dbReference type="EMBL" id="OWF51328.1"/>
    </source>
</evidence>
<evidence type="ECO:0000256" key="1">
    <source>
        <dbReference type="ARBA" id="ARBA00004370"/>
    </source>
</evidence>
<sequence>MAEEDSVQLLHTQKHNEGVLKENASTAVIDIVEPDSHRVSRRQLPSGKKYHFFLSFSSSDNDQATVLAKHLEEERGFKCMLADYDFLGNRTVYDNIENAINQSEKIIFLVSDAFLNSHYCNNEVSFAYTYSSDNRVKDFMIVLKSGCFDDSLFPLKLKSLSYIKTDGKELDEIGQRIANAFDNIDDAAVEDIVNNGSVMCVKQLTEISKSLCGGLACEFESLNKNERHVLKHFEIEAAEEDYDNITNMAEKREVFKRHSLVVSSKKCALSWFCWLTGSVAMLCPILVILVWAYNGVHSPVEWVVVIAAILGILIISCTAHCVFGRVRFRKAYRTLHDAAKAQLVLTGEKKFLVLPLFDDGKGSLWIVFRYYDMKPCWDFLIRRAEQTQPGASLEQIQEMCKEALEDTIMNRYAGRYTITGLTYPKVKRHPTVDDTSCLCQMVPDSCLVKTKKTSKQLGKIEDDPDQTHVMEIVGVDNLGLTSENADLDETHVMAVFGMENKKSVSLENDPDQTFVVREAMTVTRSDTSSETDQTNTLTRKLNNREEIVSQDTTDSVEIISEPDVYTAETNF</sequence>
<dbReference type="Pfam" id="PF13676">
    <property type="entry name" value="TIR_2"/>
    <property type="match status" value="1"/>
</dbReference>
<evidence type="ECO:0000256" key="5">
    <source>
        <dbReference type="ARBA" id="ARBA00023136"/>
    </source>
</evidence>
<dbReference type="PANTHER" id="PTHR24365:SF541">
    <property type="entry name" value="PROTEIN TOLL-RELATED"/>
    <property type="match status" value="1"/>
</dbReference>
<dbReference type="PANTHER" id="PTHR24365">
    <property type="entry name" value="TOLL-LIKE RECEPTOR"/>
    <property type="match status" value="1"/>
</dbReference>
<keyword evidence="2 6" id="KW-0812">Transmembrane</keyword>
<dbReference type="Gene3D" id="3.40.50.10140">
    <property type="entry name" value="Toll/interleukin-1 receptor homology (TIR) domain"/>
    <property type="match status" value="1"/>
</dbReference>
<evidence type="ECO:0000256" key="3">
    <source>
        <dbReference type="ARBA" id="ARBA00022729"/>
    </source>
</evidence>
<keyword evidence="5 6" id="KW-0472">Membrane</keyword>
<evidence type="ECO:0000256" key="4">
    <source>
        <dbReference type="ARBA" id="ARBA00022989"/>
    </source>
</evidence>
<dbReference type="InterPro" id="IPR035897">
    <property type="entry name" value="Toll_tir_struct_dom_sf"/>
</dbReference>
<dbReference type="InterPro" id="IPR000157">
    <property type="entry name" value="TIR_dom"/>
</dbReference>
<dbReference type="GO" id="GO:0038023">
    <property type="term" value="F:signaling receptor activity"/>
    <property type="evidence" value="ECO:0007669"/>
    <property type="project" value="TreeGrafter"/>
</dbReference>
<feature type="transmembrane region" description="Helical" evidence="6">
    <location>
        <begin position="299"/>
        <end position="323"/>
    </location>
</feature>
<dbReference type="EMBL" id="NEDP02002292">
    <property type="protein sequence ID" value="OWF51328.1"/>
    <property type="molecule type" value="Genomic_DNA"/>
</dbReference>
<keyword evidence="4 6" id="KW-1133">Transmembrane helix</keyword>
<feature type="transmembrane region" description="Helical" evidence="6">
    <location>
        <begin position="271"/>
        <end position="293"/>
    </location>
</feature>
<dbReference type="GO" id="GO:0005886">
    <property type="term" value="C:plasma membrane"/>
    <property type="evidence" value="ECO:0007669"/>
    <property type="project" value="TreeGrafter"/>
</dbReference>
<gene>
    <name evidence="8" type="ORF">KP79_PYT24680</name>
</gene>
<proteinExistence type="predicted"/>
<keyword evidence="3" id="KW-0732">Signal</keyword>
<evidence type="ECO:0000313" key="9">
    <source>
        <dbReference type="Proteomes" id="UP000242188"/>
    </source>
</evidence>
<dbReference type="OrthoDB" id="9982425at2759"/>